<dbReference type="GO" id="GO:0016020">
    <property type="term" value="C:membrane"/>
    <property type="evidence" value="ECO:0007669"/>
    <property type="project" value="TreeGrafter"/>
</dbReference>
<dbReference type="Pfam" id="PF13962">
    <property type="entry name" value="PGG"/>
    <property type="match status" value="1"/>
</dbReference>
<evidence type="ECO:0000259" key="1">
    <source>
        <dbReference type="Pfam" id="PF13962"/>
    </source>
</evidence>
<evidence type="ECO:0000313" key="3">
    <source>
        <dbReference type="Proteomes" id="UP001055439"/>
    </source>
</evidence>
<dbReference type="OrthoDB" id="785966at2759"/>
<dbReference type="PANTHER" id="PTHR24177:SF432">
    <property type="entry name" value="OS06G0286146 PROTEIN"/>
    <property type="match status" value="1"/>
</dbReference>
<dbReference type="Proteomes" id="UP001055439">
    <property type="component" value="Chromosome 8"/>
</dbReference>
<reference evidence="2" key="1">
    <citation type="submission" date="2022-05" db="EMBL/GenBank/DDBJ databases">
        <title>The Musa troglodytarum L. genome provides insights into the mechanism of non-climacteric behaviour and enrichment of carotenoids.</title>
        <authorList>
            <person name="Wang J."/>
        </authorList>
    </citation>
    <scope>NUCLEOTIDE SEQUENCE</scope>
    <source>
        <tissue evidence="2">Leaf</tissue>
    </source>
</reference>
<sequence length="201" mass="21810">MSAELVANDGSSVVLSLSPNSKDIQAVRFTLGPTMVELKAMHGPDGSTSLDVLLGQHRNPNPTVHASTSSTTLLPHEANVAAAAGEQKVGGEWMKEMRGWLMLLASLFANMTFQAGLNPPDGFWQDSSVTSPLSSPSQAPVPTPSATGYAVSGVQQKAGYPVLYETHRWRSIFFWSNTVAFAYSMIMLHRSDRLRRRFCSP</sequence>
<accession>A0A9E7HBM7</accession>
<dbReference type="EMBL" id="CP097510">
    <property type="protein sequence ID" value="URE30286.1"/>
    <property type="molecule type" value="Genomic_DNA"/>
</dbReference>
<evidence type="ECO:0000313" key="2">
    <source>
        <dbReference type="EMBL" id="URE30286.1"/>
    </source>
</evidence>
<protein>
    <recommendedName>
        <fullName evidence="1">PGG domain-containing protein</fullName>
    </recommendedName>
</protein>
<dbReference type="AlphaFoldDB" id="A0A9E7HBM7"/>
<organism evidence="2 3">
    <name type="scientific">Musa troglodytarum</name>
    <name type="common">fe'i banana</name>
    <dbReference type="NCBI Taxonomy" id="320322"/>
    <lineage>
        <taxon>Eukaryota</taxon>
        <taxon>Viridiplantae</taxon>
        <taxon>Streptophyta</taxon>
        <taxon>Embryophyta</taxon>
        <taxon>Tracheophyta</taxon>
        <taxon>Spermatophyta</taxon>
        <taxon>Magnoliopsida</taxon>
        <taxon>Liliopsida</taxon>
        <taxon>Zingiberales</taxon>
        <taxon>Musaceae</taxon>
        <taxon>Musa</taxon>
    </lineage>
</organism>
<dbReference type="PANTHER" id="PTHR24177">
    <property type="entry name" value="CASKIN"/>
    <property type="match status" value="1"/>
</dbReference>
<keyword evidence="3" id="KW-1185">Reference proteome</keyword>
<proteinExistence type="predicted"/>
<name>A0A9E7HBM7_9LILI</name>
<dbReference type="InterPro" id="IPR026961">
    <property type="entry name" value="PGG_dom"/>
</dbReference>
<feature type="domain" description="PGG" evidence="1">
    <location>
        <begin position="92"/>
        <end position="187"/>
    </location>
</feature>
<gene>
    <name evidence="2" type="ORF">MUK42_18539</name>
</gene>